<gene>
    <name evidence="2" type="ORF">Syun_026017</name>
</gene>
<dbReference type="AlphaFoldDB" id="A0AAP0EY46"/>
<evidence type="ECO:0000313" key="3">
    <source>
        <dbReference type="Proteomes" id="UP001420932"/>
    </source>
</evidence>
<keyword evidence="3" id="KW-1185">Reference proteome</keyword>
<proteinExistence type="predicted"/>
<accession>A0AAP0EY46</accession>
<name>A0AAP0EY46_9MAGN</name>
<feature type="compositionally biased region" description="Basic and acidic residues" evidence="1">
    <location>
        <begin position="1"/>
        <end position="24"/>
    </location>
</feature>
<dbReference type="EMBL" id="JBBNAF010000011">
    <property type="protein sequence ID" value="KAK9098972.1"/>
    <property type="molecule type" value="Genomic_DNA"/>
</dbReference>
<organism evidence="2 3">
    <name type="scientific">Stephania yunnanensis</name>
    <dbReference type="NCBI Taxonomy" id="152371"/>
    <lineage>
        <taxon>Eukaryota</taxon>
        <taxon>Viridiplantae</taxon>
        <taxon>Streptophyta</taxon>
        <taxon>Embryophyta</taxon>
        <taxon>Tracheophyta</taxon>
        <taxon>Spermatophyta</taxon>
        <taxon>Magnoliopsida</taxon>
        <taxon>Ranunculales</taxon>
        <taxon>Menispermaceae</taxon>
        <taxon>Menispermoideae</taxon>
        <taxon>Cissampelideae</taxon>
        <taxon>Stephania</taxon>
    </lineage>
</organism>
<feature type="region of interest" description="Disordered" evidence="1">
    <location>
        <begin position="1"/>
        <end position="38"/>
    </location>
</feature>
<evidence type="ECO:0000256" key="1">
    <source>
        <dbReference type="SAM" id="MobiDB-lite"/>
    </source>
</evidence>
<protein>
    <submittedName>
        <fullName evidence="2">Uncharacterized protein</fullName>
    </submittedName>
</protein>
<evidence type="ECO:0000313" key="2">
    <source>
        <dbReference type="EMBL" id="KAK9098972.1"/>
    </source>
</evidence>
<dbReference type="Proteomes" id="UP001420932">
    <property type="component" value="Unassembled WGS sequence"/>
</dbReference>
<comment type="caution">
    <text evidence="2">The sequence shown here is derived from an EMBL/GenBank/DDBJ whole genome shotgun (WGS) entry which is preliminary data.</text>
</comment>
<sequence length="55" mass="6607">MGRSSVERDHGERKKEGTRVRSSEEGGEECTDATEKEERRLWVHRSEEQRLWYVE</sequence>
<reference evidence="2 3" key="1">
    <citation type="submission" date="2024-01" db="EMBL/GenBank/DDBJ databases">
        <title>Genome assemblies of Stephania.</title>
        <authorList>
            <person name="Yang L."/>
        </authorList>
    </citation>
    <scope>NUCLEOTIDE SEQUENCE [LARGE SCALE GENOMIC DNA]</scope>
    <source>
        <strain evidence="2">YNDBR</strain>
        <tissue evidence="2">Leaf</tissue>
    </source>
</reference>